<dbReference type="Proteomes" id="UP000078252">
    <property type="component" value="Unassembled WGS sequence"/>
</dbReference>
<keyword evidence="1" id="KW-0472">Membrane</keyword>
<dbReference type="EMBL" id="LDQC01000023">
    <property type="protein sequence ID" value="KTR09029.1"/>
    <property type="molecule type" value="Genomic_DNA"/>
</dbReference>
<keyword evidence="1" id="KW-1133">Transmembrane helix</keyword>
<evidence type="ECO:0000256" key="1">
    <source>
        <dbReference type="SAM" id="Phobius"/>
    </source>
</evidence>
<sequence length="616" mass="64042">MIRALRARDDERGVALAAVIGIGAVLLVVLSLVVATATSGAAKATNDTNYTKAIAAAYAGLSEYQGRLAADNAYVKYGVRTAFSATSTYTADPTNKAFGVAKDGSWASVVGSSDQFYRYEVDNSAYATTGKVRLRVTGKAGSTTRTIVVDLRGDGFVNYLYFTNYESQDPSLTGTGCTSKHRNEADWTTSSCEPVVFASGDTLDGPVRTNDVITACGAWFKSTVQDTGAAGFFYTSKSTQIDSTCKSATTFDGGDIKTVGTLPMPSTNANMKQEARTDVPDKVAKPGCLYTGPTSITFLSGGKMRVVSPWTKATQVQGDAGGNAIAAGPGNDALCGSTAALGGSGATIPVLPANLVYVQSVPSTATDPNYWGPSATPTGTVNGTVAAGSRVFCQQNVKSGSTVSSDYGNGLGYPLSGEFTGTRGDAGFYGCRNGDAFVSGSFGGQMTVAAENFLYVTGSIVYQNGRNSDDMLGLVGQKAVSIYNPVSCESYANLQRTACNTGRTSYSTNLAATSNIEVDAAIASNLGTFNVQNYQYGAGLGKLTIYGSIAQQFRGAVRSQYSTGLLTAYAKAYGYDARLRTSAPPKFLQPVSTTYGVTTETESATAFRSDGTPTGK</sequence>
<dbReference type="PATRIC" id="fig|33881.3.peg.1108"/>
<gene>
    <name evidence="2" type="ORF">NS184_04200</name>
</gene>
<evidence type="ECO:0008006" key="4">
    <source>
        <dbReference type="Google" id="ProtNLM"/>
    </source>
</evidence>
<name>A0A175S1P7_9MICO</name>
<reference evidence="2 3" key="1">
    <citation type="journal article" date="2016" name="Front. Microbiol.">
        <title>Genomic Resource of Rice Seed Associated Bacteria.</title>
        <authorList>
            <person name="Midha S."/>
            <person name="Bansal K."/>
            <person name="Sharma S."/>
            <person name="Kumar N."/>
            <person name="Patil P.P."/>
            <person name="Chaudhry V."/>
            <person name="Patil P.B."/>
        </authorList>
    </citation>
    <scope>NUCLEOTIDE SEQUENCE [LARGE SCALE GENOMIC DNA]</scope>
    <source>
        <strain evidence="2 3">NS184</strain>
    </source>
</reference>
<evidence type="ECO:0000313" key="3">
    <source>
        <dbReference type="Proteomes" id="UP000078252"/>
    </source>
</evidence>
<dbReference type="STRING" id="33881.NS184_04200"/>
<feature type="transmembrane region" description="Helical" evidence="1">
    <location>
        <begin position="12"/>
        <end position="35"/>
    </location>
</feature>
<protein>
    <recommendedName>
        <fullName evidence="4">Type 4 fimbrial biogenesis protein PilX N-terminal domain-containing protein</fullName>
    </recommendedName>
</protein>
<organism evidence="2 3">
    <name type="scientific">Curtobacterium luteum</name>
    <dbReference type="NCBI Taxonomy" id="33881"/>
    <lineage>
        <taxon>Bacteria</taxon>
        <taxon>Bacillati</taxon>
        <taxon>Actinomycetota</taxon>
        <taxon>Actinomycetes</taxon>
        <taxon>Micrococcales</taxon>
        <taxon>Microbacteriaceae</taxon>
        <taxon>Curtobacterium</taxon>
    </lineage>
</organism>
<evidence type="ECO:0000313" key="2">
    <source>
        <dbReference type="EMBL" id="KTR09029.1"/>
    </source>
</evidence>
<proteinExistence type="predicted"/>
<keyword evidence="1" id="KW-0812">Transmembrane</keyword>
<comment type="caution">
    <text evidence="2">The sequence shown here is derived from an EMBL/GenBank/DDBJ whole genome shotgun (WGS) entry which is preliminary data.</text>
</comment>
<accession>A0A175S1P7</accession>
<dbReference type="AlphaFoldDB" id="A0A175S1P7"/>